<dbReference type="AlphaFoldDB" id="A0A0R0CD51"/>
<name>A0A0R0CD51_9GAMM</name>
<reference evidence="2 3" key="1">
    <citation type="submission" date="2015-05" db="EMBL/GenBank/DDBJ databases">
        <title>Genome sequencing and analysis of members of genus Stenotrophomonas.</title>
        <authorList>
            <person name="Patil P.P."/>
            <person name="Midha S."/>
            <person name="Patil P.B."/>
        </authorList>
    </citation>
    <scope>NUCLEOTIDE SEQUENCE [LARGE SCALE GENOMIC DNA]</scope>
    <source>
        <strain evidence="2 3">DSM 21508</strain>
    </source>
</reference>
<accession>A0A0R0CD51</accession>
<organism evidence="2 3">
    <name type="scientific">Stenotrophomonas chelatiphaga</name>
    <dbReference type="NCBI Taxonomy" id="517011"/>
    <lineage>
        <taxon>Bacteria</taxon>
        <taxon>Pseudomonadati</taxon>
        <taxon>Pseudomonadota</taxon>
        <taxon>Gammaproteobacteria</taxon>
        <taxon>Lysobacterales</taxon>
        <taxon>Lysobacteraceae</taxon>
        <taxon>Stenotrophomonas</taxon>
    </lineage>
</organism>
<gene>
    <name evidence="2" type="ORF">ABB28_16575</name>
</gene>
<protein>
    <recommendedName>
        <fullName evidence="1">DUF4189 domain-containing protein</fullName>
    </recommendedName>
</protein>
<evidence type="ECO:0000259" key="1">
    <source>
        <dbReference type="Pfam" id="PF13827"/>
    </source>
</evidence>
<keyword evidence="3" id="KW-1185">Reference proteome</keyword>
<feature type="domain" description="DUF4189" evidence="1">
    <location>
        <begin position="8"/>
        <end position="113"/>
    </location>
</feature>
<dbReference type="PATRIC" id="fig|517011.3.peg.3567"/>
<evidence type="ECO:0000313" key="3">
    <source>
        <dbReference type="Proteomes" id="UP000051386"/>
    </source>
</evidence>
<proteinExistence type="predicted"/>
<sequence length="114" mass="11616">MPEGMDLYTSLAVSDSKQMVGSGNGMGAAEAKVRARKDCQDSGATDCVELITFPVRNHCMALAVDKGAKPGVRAIFASSAQAGTPEAAALGKSALDKCIASGAKQCGVNVEHCL</sequence>
<evidence type="ECO:0000313" key="2">
    <source>
        <dbReference type="EMBL" id="KRG67599.1"/>
    </source>
</evidence>
<comment type="caution">
    <text evidence="2">The sequence shown here is derived from an EMBL/GenBank/DDBJ whole genome shotgun (WGS) entry which is preliminary data.</text>
</comment>
<dbReference type="Proteomes" id="UP000051386">
    <property type="component" value="Unassembled WGS sequence"/>
</dbReference>
<dbReference type="InterPro" id="IPR025240">
    <property type="entry name" value="DUF4189"/>
</dbReference>
<dbReference type="EMBL" id="LDJK01000096">
    <property type="protein sequence ID" value="KRG67599.1"/>
    <property type="molecule type" value="Genomic_DNA"/>
</dbReference>
<dbReference type="Pfam" id="PF13827">
    <property type="entry name" value="DUF4189"/>
    <property type="match status" value="1"/>
</dbReference>